<dbReference type="AlphaFoldDB" id="A0A9W8ASL5"/>
<proteinExistence type="predicted"/>
<reference evidence="1" key="1">
    <citation type="submission" date="2022-07" db="EMBL/GenBank/DDBJ databases">
        <title>Phylogenomic reconstructions and comparative analyses of Kickxellomycotina fungi.</title>
        <authorList>
            <person name="Reynolds N.K."/>
            <person name="Stajich J.E."/>
            <person name="Barry K."/>
            <person name="Grigoriev I.V."/>
            <person name="Crous P."/>
            <person name="Smith M.E."/>
        </authorList>
    </citation>
    <scope>NUCLEOTIDE SEQUENCE</scope>
    <source>
        <strain evidence="1">RSA 567</strain>
    </source>
</reference>
<accession>A0A9W8ASL5</accession>
<dbReference type="Proteomes" id="UP001151582">
    <property type="component" value="Unassembled WGS sequence"/>
</dbReference>
<gene>
    <name evidence="1" type="ORF">H4R34_006286</name>
</gene>
<protein>
    <submittedName>
        <fullName evidence="1">Uncharacterized protein</fullName>
    </submittedName>
</protein>
<evidence type="ECO:0000313" key="2">
    <source>
        <dbReference type="Proteomes" id="UP001151582"/>
    </source>
</evidence>
<comment type="caution">
    <text evidence="1">The sequence shown here is derived from an EMBL/GenBank/DDBJ whole genome shotgun (WGS) entry which is preliminary data.</text>
</comment>
<dbReference type="OrthoDB" id="29023at2759"/>
<sequence>EPSMTTLGKLLTTTSLTIDHAGAAPLPAAAKIHSQLGRYSMLPLADQAIPDASARQPPLLLILPLPSATPFPAEAISVSPWSNITLYSFWDHIQAALEVAEYESSMAVRLECTTNFLQIPQCLERLHFFGNIMYLDSFLHTFTILPA</sequence>
<dbReference type="EMBL" id="JANBQB010002149">
    <property type="protein sequence ID" value="KAJ1968320.1"/>
    <property type="molecule type" value="Genomic_DNA"/>
</dbReference>
<feature type="non-terminal residue" evidence="1">
    <location>
        <position position="1"/>
    </location>
</feature>
<keyword evidence="2" id="KW-1185">Reference proteome</keyword>
<evidence type="ECO:0000313" key="1">
    <source>
        <dbReference type="EMBL" id="KAJ1968320.1"/>
    </source>
</evidence>
<organism evidence="1 2">
    <name type="scientific">Dimargaris verticillata</name>
    <dbReference type="NCBI Taxonomy" id="2761393"/>
    <lineage>
        <taxon>Eukaryota</taxon>
        <taxon>Fungi</taxon>
        <taxon>Fungi incertae sedis</taxon>
        <taxon>Zoopagomycota</taxon>
        <taxon>Kickxellomycotina</taxon>
        <taxon>Dimargaritomycetes</taxon>
        <taxon>Dimargaritales</taxon>
        <taxon>Dimargaritaceae</taxon>
        <taxon>Dimargaris</taxon>
    </lineage>
</organism>
<name>A0A9W8ASL5_9FUNG</name>